<reference evidence="2 3" key="1">
    <citation type="submission" date="2019-03" db="EMBL/GenBank/DDBJ databases">
        <title>First draft genome of Liparis tanakae, snailfish: a comprehensive survey of snailfish specific genes.</title>
        <authorList>
            <person name="Kim W."/>
            <person name="Song I."/>
            <person name="Jeong J.-H."/>
            <person name="Kim D."/>
            <person name="Kim S."/>
            <person name="Ryu S."/>
            <person name="Song J.Y."/>
            <person name="Lee S.K."/>
        </authorList>
    </citation>
    <scope>NUCLEOTIDE SEQUENCE [LARGE SCALE GENOMIC DNA]</scope>
    <source>
        <tissue evidence="2">Muscle</tissue>
    </source>
</reference>
<name>A0A4Z2HF11_9TELE</name>
<organism evidence="2 3">
    <name type="scientific">Liparis tanakae</name>
    <name type="common">Tanaka's snailfish</name>
    <dbReference type="NCBI Taxonomy" id="230148"/>
    <lineage>
        <taxon>Eukaryota</taxon>
        <taxon>Metazoa</taxon>
        <taxon>Chordata</taxon>
        <taxon>Craniata</taxon>
        <taxon>Vertebrata</taxon>
        <taxon>Euteleostomi</taxon>
        <taxon>Actinopterygii</taxon>
        <taxon>Neopterygii</taxon>
        <taxon>Teleostei</taxon>
        <taxon>Neoteleostei</taxon>
        <taxon>Acanthomorphata</taxon>
        <taxon>Eupercaria</taxon>
        <taxon>Perciformes</taxon>
        <taxon>Cottioidei</taxon>
        <taxon>Cottales</taxon>
        <taxon>Liparidae</taxon>
        <taxon>Liparis</taxon>
    </lineage>
</organism>
<dbReference type="Proteomes" id="UP000314294">
    <property type="component" value="Unassembled WGS sequence"/>
</dbReference>
<protein>
    <submittedName>
        <fullName evidence="2">Uncharacterized protein</fullName>
    </submittedName>
</protein>
<comment type="caution">
    <text evidence="2">The sequence shown here is derived from an EMBL/GenBank/DDBJ whole genome shotgun (WGS) entry which is preliminary data.</text>
</comment>
<keyword evidence="3" id="KW-1185">Reference proteome</keyword>
<dbReference type="EMBL" id="SRLO01000270">
    <property type="protein sequence ID" value="TNN63573.1"/>
    <property type="molecule type" value="Genomic_DNA"/>
</dbReference>
<evidence type="ECO:0000313" key="3">
    <source>
        <dbReference type="Proteomes" id="UP000314294"/>
    </source>
</evidence>
<sequence>MHHVTVTRLQQHPTTMSRERPVVITGLSDRPAMIAQGKWDRGGSRRMMEKSFLSPMERSIILTEEGERNECCFGLFPRAYPSAHFTFLESPPRRPAGTMRNAEHRSAPRTALSAECVQPNTVWMQEAFVKTCKDGNRVTHMGRYDRSLLPFCTGSDVSEEEELPEWPAVDHEHMWTACNIVTVNLGYPANEGEAERKFTPLSRERERLHSGAVTPVPRNQNPAASHCAPPSPHGNSITLSPPSGPLGALCLWPHESPAETSPSVIKTPSSDWIKD</sequence>
<dbReference type="AlphaFoldDB" id="A0A4Z2HF11"/>
<accession>A0A4Z2HF11</accession>
<gene>
    <name evidence="2" type="ORF">EYF80_026225</name>
</gene>
<proteinExistence type="predicted"/>
<evidence type="ECO:0000256" key="1">
    <source>
        <dbReference type="SAM" id="MobiDB-lite"/>
    </source>
</evidence>
<feature type="region of interest" description="Disordered" evidence="1">
    <location>
        <begin position="91"/>
        <end position="111"/>
    </location>
</feature>
<feature type="region of interest" description="Disordered" evidence="1">
    <location>
        <begin position="213"/>
        <end position="275"/>
    </location>
</feature>
<feature type="compositionally biased region" description="Polar residues" evidence="1">
    <location>
        <begin position="258"/>
        <end position="275"/>
    </location>
</feature>
<evidence type="ECO:0000313" key="2">
    <source>
        <dbReference type="EMBL" id="TNN63573.1"/>
    </source>
</evidence>